<reference evidence="3 4" key="1">
    <citation type="submission" date="2020-02" db="EMBL/GenBank/DDBJ databases">
        <title>Draft genome sequence of Haematococcus lacustris strain NIES-144.</title>
        <authorList>
            <person name="Morimoto D."/>
            <person name="Nakagawa S."/>
            <person name="Yoshida T."/>
            <person name="Sawayama S."/>
        </authorList>
    </citation>
    <scope>NUCLEOTIDE SEQUENCE [LARGE SCALE GENOMIC DNA]</scope>
    <source>
        <strain evidence="3 4">NIES-144</strain>
    </source>
</reference>
<feature type="domain" description="Proteasome component Ecm29 N-terminal" evidence="2">
    <location>
        <begin position="14"/>
        <end position="85"/>
    </location>
</feature>
<dbReference type="GO" id="GO:0043248">
    <property type="term" value="P:proteasome assembly"/>
    <property type="evidence" value="ECO:0007669"/>
    <property type="project" value="InterPro"/>
</dbReference>
<sequence>MTAQPSAAEEVAGLDKVLLRLGLTEEVDLEKVLARLIPAVVGSLKSPHDATRKKVLEILAHVNKRLKGAPACQLPLTPLLDMFSQP</sequence>
<evidence type="ECO:0000259" key="2">
    <source>
        <dbReference type="Pfam" id="PF13001"/>
    </source>
</evidence>
<evidence type="ECO:0000313" key="3">
    <source>
        <dbReference type="EMBL" id="GFH31595.1"/>
    </source>
</evidence>
<dbReference type="AlphaFoldDB" id="A0A6A0AG16"/>
<dbReference type="EMBL" id="BLLF01005756">
    <property type="protein sequence ID" value="GFH31595.1"/>
    <property type="molecule type" value="Genomic_DNA"/>
</dbReference>
<dbReference type="PANTHER" id="PTHR23346">
    <property type="entry name" value="TRANSLATIONAL ACTIVATOR GCN1-RELATED"/>
    <property type="match status" value="1"/>
</dbReference>
<dbReference type="GO" id="GO:0036503">
    <property type="term" value="P:ERAD pathway"/>
    <property type="evidence" value="ECO:0007669"/>
    <property type="project" value="TreeGrafter"/>
</dbReference>
<name>A0A6A0AG16_HAELA</name>
<gene>
    <name evidence="3" type="ORF">HaLaN_30668</name>
</gene>
<comment type="caution">
    <text evidence="3">The sequence shown here is derived from an EMBL/GenBank/DDBJ whole genome shotgun (WGS) entry which is preliminary data.</text>
</comment>
<keyword evidence="1" id="KW-0677">Repeat</keyword>
<protein>
    <recommendedName>
        <fullName evidence="2">Proteasome component Ecm29 N-terminal domain-containing protein</fullName>
    </recommendedName>
</protein>
<accession>A0A6A0AG16</accession>
<dbReference type="GO" id="GO:0005737">
    <property type="term" value="C:cytoplasm"/>
    <property type="evidence" value="ECO:0007669"/>
    <property type="project" value="TreeGrafter"/>
</dbReference>
<feature type="non-terminal residue" evidence="3">
    <location>
        <position position="1"/>
    </location>
</feature>
<organism evidence="3 4">
    <name type="scientific">Haematococcus lacustris</name>
    <name type="common">Green alga</name>
    <name type="synonym">Haematococcus pluvialis</name>
    <dbReference type="NCBI Taxonomy" id="44745"/>
    <lineage>
        <taxon>Eukaryota</taxon>
        <taxon>Viridiplantae</taxon>
        <taxon>Chlorophyta</taxon>
        <taxon>core chlorophytes</taxon>
        <taxon>Chlorophyceae</taxon>
        <taxon>CS clade</taxon>
        <taxon>Chlamydomonadales</taxon>
        <taxon>Haematococcaceae</taxon>
        <taxon>Haematococcus</taxon>
    </lineage>
</organism>
<dbReference type="Proteomes" id="UP000485058">
    <property type="component" value="Unassembled WGS sequence"/>
</dbReference>
<evidence type="ECO:0000256" key="1">
    <source>
        <dbReference type="ARBA" id="ARBA00022737"/>
    </source>
</evidence>
<keyword evidence="4" id="KW-1185">Reference proteome</keyword>
<dbReference type="GO" id="GO:0005634">
    <property type="term" value="C:nucleus"/>
    <property type="evidence" value="ECO:0007669"/>
    <property type="project" value="TreeGrafter"/>
</dbReference>
<dbReference type="InterPro" id="IPR024372">
    <property type="entry name" value="Ecm29_N"/>
</dbReference>
<dbReference type="PANTHER" id="PTHR23346:SF19">
    <property type="entry name" value="PROTEASOME ADAPTER AND SCAFFOLD PROTEIN ECM29"/>
    <property type="match status" value="1"/>
</dbReference>
<feature type="non-terminal residue" evidence="3">
    <location>
        <position position="86"/>
    </location>
</feature>
<evidence type="ECO:0000313" key="4">
    <source>
        <dbReference type="Proteomes" id="UP000485058"/>
    </source>
</evidence>
<proteinExistence type="predicted"/>
<dbReference type="Pfam" id="PF13001">
    <property type="entry name" value="ECM29_N"/>
    <property type="match status" value="1"/>
</dbReference>
<dbReference type="GO" id="GO:0060090">
    <property type="term" value="F:molecular adaptor activity"/>
    <property type="evidence" value="ECO:0007669"/>
    <property type="project" value="InterPro"/>
</dbReference>